<dbReference type="InterPro" id="IPR012675">
    <property type="entry name" value="Beta-grasp_dom_sf"/>
</dbReference>
<dbReference type="InterPro" id="IPR052045">
    <property type="entry name" value="Sulfur_Carrier/Prot_Modifier"/>
</dbReference>
<organism evidence="1 2">
    <name type="scientific">Actinophytocola gossypii</name>
    <dbReference type="NCBI Taxonomy" id="2812003"/>
    <lineage>
        <taxon>Bacteria</taxon>
        <taxon>Bacillati</taxon>
        <taxon>Actinomycetota</taxon>
        <taxon>Actinomycetes</taxon>
        <taxon>Pseudonocardiales</taxon>
        <taxon>Pseudonocardiaceae</taxon>
    </lineage>
</organism>
<dbReference type="PANTHER" id="PTHR38031">
    <property type="entry name" value="SULFUR CARRIER PROTEIN SLR0821-RELATED"/>
    <property type="match status" value="1"/>
</dbReference>
<evidence type="ECO:0000313" key="1">
    <source>
        <dbReference type="EMBL" id="MCT2584952.1"/>
    </source>
</evidence>
<dbReference type="Proteomes" id="UP001156441">
    <property type="component" value="Unassembled WGS sequence"/>
</dbReference>
<proteinExistence type="predicted"/>
<reference evidence="1 2" key="1">
    <citation type="submission" date="2021-02" db="EMBL/GenBank/DDBJ databases">
        <title>Actinophytocola xerophila sp. nov., isolated from soil of cotton cropping field.</title>
        <authorList>
            <person name="Huang R."/>
            <person name="Chen X."/>
            <person name="Ge X."/>
            <person name="Liu W."/>
        </authorList>
    </citation>
    <scope>NUCLEOTIDE SEQUENCE [LARGE SCALE GENOMIC DNA]</scope>
    <source>
        <strain evidence="1 2">S1-96</strain>
    </source>
</reference>
<dbReference type="Gene3D" id="3.10.20.30">
    <property type="match status" value="1"/>
</dbReference>
<dbReference type="InterPro" id="IPR016155">
    <property type="entry name" value="Mopterin_synth/thiamin_S_b"/>
</dbReference>
<gene>
    <name evidence="1" type="ORF">JT362_17700</name>
</gene>
<sequence length="100" mass="10651">MAVTVRLPSALRRQAGDRPAVDVELPSRATLGDLLDVLAAAHPGLERRLRDERGGLRRYVNFFVDGEECRRLAGADTPLDGAREVQIIPSVAGGSGTMGA</sequence>
<dbReference type="PANTHER" id="PTHR38031:SF1">
    <property type="entry name" value="SULFUR CARRIER PROTEIN CYSO"/>
    <property type="match status" value="1"/>
</dbReference>
<dbReference type="EMBL" id="JAFFZE010000014">
    <property type="protein sequence ID" value="MCT2584952.1"/>
    <property type="molecule type" value="Genomic_DNA"/>
</dbReference>
<accession>A0ABT2JAS7</accession>
<name>A0ABT2JAS7_9PSEU</name>
<evidence type="ECO:0000313" key="2">
    <source>
        <dbReference type="Proteomes" id="UP001156441"/>
    </source>
</evidence>
<keyword evidence="2" id="KW-1185">Reference proteome</keyword>
<protein>
    <submittedName>
        <fullName evidence="1">MoaD/ThiS family protein</fullName>
    </submittedName>
</protein>
<comment type="caution">
    <text evidence="1">The sequence shown here is derived from an EMBL/GenBank/DDBJ whole genome shotgun (WGS) entry which is preliminary data.</text>
</comment>
<dbReference type="InterPro" id="IPR003749">
    <property type="entry name" value="ThiS/MoaD-like"/>
</dbReference>
<dbReference type="SUPFAM" id="SSF54285">
    <property type="entry name" value="MoaD/ThiS"/>
    <property type="match status" value="1"/>
</dbReference>
<dbReference type="Pfam" id="PF02597">
    <property type="entry name" value="ThiS"/>
    <property type="match status" value="1"/>
</dbReference>
<dbReference type="RefSeq" id="WP_260192375.1">
    <property type="nucleotide sequence ID" value="NZ_JAFFZE010000014.1"/>
</dbReference>